<dbReference type="SUPFAM" id="SSF53474">
    <property type="entry name" value="alpha/beta-Hydrolases"/>
    <property type="match status" value="1"/>
</dbReference>
<sequence length="332" mass="36931">MKRFFKWTCRAIYILVALAFFAAIAIYYQGEQARVKLADAYQAPGEMVTVEGKAMHLYCTGSSETKPTVILEAGAGDFSLVWSKVQPRLAKETQVCSYDRAGFGWSQRPLGVTRSSEQMVTELHALIEAANLKGPFILVGHSYGGVNVRLFAKQYPELVKGVVLVDSVNEQQGDDTALYAQQIELALADYQFLSWLHRTNLMALSPESIPNMGLDVDVLPQYQAVFASRGQIYTMIDELKVMPASLKKARSQKLEALTVPTIVIASTQMQAHPKLSKAQQGKLKQSWHALQKELGARKHVIEYIELSDVGHYIQLERPEVVVQAANTLISLK</sequence>
<dbReference type="Proteomes" id="UP000838672">
    <property type="component" value="Unassembled WGS sequence"/>
</dbReference>
<keyword evidence="1" id="KW-0812">Transmembrane</keyword>
<gene>
    <name evidence="3" type="primary">rutD_1</name>
    <name evidence="3" type="ORF">VST7929_01411</name>
</gene>
<dbReference type="EC" id="3.5.1.-" evidence="3"/>
<feature type="domain" description="AB hydrolase-1" evidence="2">
    <location>
        <begin position="67"/>
        <end position="170"/>
    </location>
</feature>
<keyword evidence="3" id="KW-0378">Hydrolase</keyword>
<dbReference type="GO" id="GO:0016787">
    <property type="term" value="F:hydrolase activity"/>
    <property type="evidence" value="ECO:0007669"/>
    <property type="project" value="UniProtKB-KW"/>
</dbReference>
<dbReference type="PANTHER" id="PTHR43798">
    <property type="entry name" value="MONOACYLGLYCEROL LIPASE"/>
    <property type="match status" value="1"/>
</dbReference>
<feature type="transmembrane region" description="Helical" evidence="1">
    <location>
        <begin position="12"/>
        <end position="30"/>
    </location>
</feature>
<dbReference type="InterPro" id="IPR000073">
    <property type="entry name" value="AB_hydrolase_1"/>
</dbReference>
<proteinExistence type="predicted"/>
<evidence type="ECO:0000256" key="1">
    <source>
        <dbReference type="SAM" id="Phobius"/>
    </source>
</evidence>
<evidence type="ECO:0000313" key="4">
    <source>
        <dbReference type="Proteomes" id="UP000838672"/>
    </source>
</evidence>
<dbReference type="Gene3D" id="3.40.50.1820">
    <property type="entry name" value="alpha/beta hydrolase"/>
    <property type="match status" value="1"/>
</dbReference>
<accession>A0ABM8ZTC0</accession>
<evidence type="ECO:0000259" key="2">
    <source>
        <dbReference type="Pfam" id="PF00561"/>
    </source>
</evidence>
<keyword evidence="1" id="KW-1133">Transmembrane helix</keyword>
<evidence type="ECO:0000313" key="3">
    <source>
        <dbReference type="EMBL" id="CAH0533541.1"/>
    </source>
</evidence>
<dbReference type="Pfam" id="PF00561">
    <property type="entry name" value="Abhydrolase_1"/>
    <property type="match status" value="1"/>
</dbReference>
<dbReference type="InterPro" id="IPR029058">
    <property type="entry name" value="AB_hydrolase_fold"/>
</dbReference>
<dbReference type="PANTHER" id="PTHR43798:SF33">
    <property type="entry name" value="HYDROLASE, PUTATIVE (AFU_ORTHOLOGUE AFUA_2G14860)-RELATED"/>
    <property type="match status" value="1"/>
</dbReference>
<keyword evidence="1" id="KW-0472">Membrane</keyword>
<dbReference type="RefSeq" id="WP_237465981.1">
    <property type="nucleotide sequence ID" value="NZ_CAKLDI010000001.1"/>
</dbReference>
<keyword evidence="4" id="KW-1185">Reference proteome</keyword>
<comment type="caution">
    <text evidence="3">The sequence shown here is derived from an EMBL/GenBank/DDBJ whole genome shotgun (WGS) entry which is preliminary data.</text>
</comment>
<dbReference type="InterPro" id="IPR050266">
    <property type="entry name" value="AB_hydrolase_sf"/>
</dbReference>
<reference evidence="3" key="1">
    <citation type="submission" date="2021-11" db="EMBL/GenBank/DDBJ databases">
        <authorList>
            <person name="Rodrigo-Torres L."/>
            <person name="Arahal R. D."/>
            <person name="Lucena T."/>
        </authorList>
    </citation>
    <scope>NUCLEOTIDE SEQUENCE</scope>
    <source>
        <strain evidence="3">CECT 7929</strain>
    </source>
</reference>
<name>A0ABM8ZTC0_9VIBR</name>
<dbReference type="EMBL" id="CAKLDI010000001">
    <property type="protein sequence ID" value="CAH0533541.1"/>
    <property type="molecule type" value="Genomic_DNA"/>
</dbReference>
<dbReference type="PRINTS" id="PR00111">
    <property type="entry name" value="ABHYDROLASE"/>
</dbReference>
<protein>
    <submittedName>
        <fullName evidence="3">Aminoacrylate hydrolase RutD</fullName>
        <ecNumber evidence="3">3.5.1.-</ecNumber>
    </submittedName>
</protein>
<organism evidence="3 4">
    <name type="scientific">Vibrio stylophorae</name>
    <dbReference type="NCBI Taxonomy" id="659351"/>
    <lineage>
        <taxon>Bacteria</taxon>
        <taxon>Pseudomonadati</taxon>
        <taxon>Pseudomonadota</taxon>
        <taxon>Gammaproteobacteria</taxon>
        <taxon>Vibrionales</taxon>
        <taxon>Vibrionaceae</taxon>
        <taxon>Vibrio</taxon>
    </lineage>
</organism>